<evidence type="ECO:0000259" key="3">
    <source>
        <dbReference type="Pfam" id="PF00534"/>
    </source>
</evidence>
<dbReference type="Gene3D" id="3.40.50.2000">
    <property type="entry name" value="Glycogen Phosphorylase B"/>
    <property type="match status" value="2"/>
</dbReference>
<gene>
    <name evidence="5" type="ORF">SAMN05661099_3540</name>
</gene>
<accession>A0A1T5FAG2</accession>
<evidence type="ECO:0000259" key="4">
    <source>
        <dbReference type="Pfam" id="PF13439"/>
    </source>
</evidence>
<protein>
    <submittedName>
        <fullName evidence="5">Glycosyltransferase involved in cell wall bisynthesis</fullName>
    </submittedName>
</protein>
<evidence type="ECO:0000313" key="6">
    <source>
        <dbReference type="Proteomes" id="UP000189981"/>
    </source>
</evidence>
<evidence type="ECO:0000256" key="1">
    <source>
        <dbReference type="ARBA" id="ARBA00022676"/>
    </source>
</evidence>
<dbReference type="InterPro" id="IPR028098">
    <property type="entry name" value="Glyco_trans_4-like_N"/>
</dbReference>
<feature type="domain" description="Glycosyltransferase subfamily 4-like N-terminal" evidence="4">
    <location>
        <begin position="16"/>
        <end position="175"/>
    </location>
</feature>
<dbReference type="SUPFAM" id="SSF53756">
    <property type="entry name" value="UDP-Glycosyltransferase/glycogen phosphorylase"/>
    <property type="match status" value="1"/>
</dbReference>
<keyword evidence="6" id="KW-1185">Reference proteome</keyword>
<dbReference type="STRING" id="572036.SAMN05661099_3540"/>
<keyword evidence="1" id="KW-0328">Glycosyltransferase</keyword>
<sequence>MSKRVLLIGHSGDMYGASRSLAKLARILDKEHHVFVMLPERGPLYDVLASIIPANRIILYPELYIFTRKSFKLKFIPGTGVKFVKNVVAIRNMIRKHRIDIVHTNSGVVPAPALAAKLAGIKHLWHIREWFGDFKKFWPQYSAYMISLSDKIICVSETMASQFNNTGKILSIYNGFPMPEITTKPEISPELQNSLNDADLILGCTSRIRLIRKGQEFLIEAIGMLAKKTGKKIDLVLIGDYVPGYEFEQRIITNLIQKHDLEKHIHFLGHLKDPLPYYSLFDVFVLPSGEPEPFGGVVMEAMSMGLPIIGSNLGGTTEQVKDGWNGYLFENRNPDDLANKIELFLMDKEKLKVFGERSKERVVEMFSLGLHERRILELYNSL</sequence>
<dbReference type="EMBL" id="FUYR01000007">
    <property type="protein sequence ID" value="SKB93122.1"/>
    <property type="molecule type" value="Genomic_DNA"/>
</dbReference>
<reference evidence="6" key="1">
    <citation type="submission" date="2017-02" db="EMBL/GenBank/DDBJ databases">
        <authorList>
            <person name="Varghese N."/>
            <person name="Submissions S."/>
        </authorList>
    </citation>
    <scope>NUCLEOTIDE SEQUENCE [LARGE SCALE GENOMIC DNA]</scope>
    <source>
        <strain evidence="6">DSM 22385</strain>
    </source>
</reference>
<feature type="domain" description="Glycosyl transferase family 1" evidence="3">
    <location>
        <begin position="201"/>
        <end position="361"/>
    </location>
</feature>
<dbReference type="Pfam" id="PF00534">
    <property type="entry name" value="Glycos_transf_1"/>
    <property type="match status" value="1"/>
</dbReference>
<keyword evidence="2 5" id="KW-0808">Transferase</keyword>
<dbReference type="GO" id="GO:0016757">
    <property type="term" value="F:glycosyltransferase activity"/>
    <property type="evidence" value="ECO:0007669"/>
    <property type="project" value="UniProtKB-KW"/>
</dbReference>
<dbReference type="AlphaFoldDB" id="A0A1T5FAG2"/>
<dbReference type="RefSeq" id="WP_170878493.1">
    <property type="nucleotide sequence ID" value="NZ_FUYR01000007.1"/>
</dbReference>
<proteinExistence type="predicted"/>
<dbReference type="Proteomes" id="UP000189981">
    <property type="component" value="Unassembled WGS sequence"/>
</dbReference>
<dbReference type="Pfam" id="PF13439">
    <property type="entry name" value="Glyco_transf_4"/>
    <property type="match status" value="1"/>
</dbReference>
<dbReference type="CDD" id="cd03801">
    <property type="entry name" value="GT4_PimA-like"/>
    <property type="match status" value="1"/>
</dbReference>
<dbReference type="PANTHER" id="PTHR12526:SF629">
    <property type="entry name" value="TEICHURONIC ACID BIOSYNTHESIS GLYCOSYLTRANSFERASE TUAH-RELATED"/>
    <property type="match status" value="1"/>
</dbReference>
<evidence type="ECO:0000313" key="5">
    <source>
        <dbReference type="EMBL" id="SKB93122.1"/>
    </source>
</evidence>
<organism evidence="5 6">
    <name type="scientific">Daejeonella lutea</name>
    <dbReference type="NCBI Taxonomy" id="572036"/>
    <lineage>
        <taxon>Bacteria</taxon>
        <taxon>Pseudomonadati</taxon>
        <taxon>Bacteroidota</taxon>
        <taxon>Sphingobacteriia</taxon>
        <taxon>Sphingobacteriales</taxon>
        <taxon>Sphingobacteriaceae</taxon>
        <taxon>Daejeonella</taxon>
    </lineage>
</organism>
<name>A0A1T5FAG2_9SPHI</name>
<dbReference type="InterPro" id="IPR001296">
    <property type="entry name" value="Glyco_trans_1"/>
</dbReference>
<dbReference type="PANTHER" id="PTHR12526">
    <property type="entry name" value="GLYCOSYLTRANSFERASE"/>
    <property type="match status" value="1"/>
</dbReference>
<evidence type="ECO:0000256" key="2">
    <source>
        <dbReference type="ARBA" id="ARBA00022679"/>
    </source>
</evidence>